<dbReference type="Pfam" id="PF08669">
    <property type="entry name" value="GCV_T_C"/>
    <property type="match status" value="1"/>
</dbReference>
<sequence>MTEILRTSPLDAVHRALGARLAEFGGWEMPIQYSGVIEEHRACRESAVVFDVSHLGSVRVSGPGAFAALQWAFTNDLNRIEPGRAQYTHLLDERDAHVVDDIIVWWLEPEAFTVMPNASNTEPLVAAIKAAVTTVAAGDAEVLDVTDSRVVLAVQGPEARARLSTFWPEAASVGHFHVVPVTWLGESGWASGTGYTGEDGVEIEVPASVANELWDAIVASGVTPAGLGARDTLRLEAGLPLHGHELGEGITSLQAGLAWVVRFDKPGGFRGAGALRVEQEQGPSRVLRGISVEGRQPPRGGNTVFFGGDDVGEVSSGNFSPILGHSIALAFLKPSVELGAEVTIEVRGRELRGTVVRPPFVRRS</sequence>
<dbReference type="NCBIfam" id="NF001567">
    <property type="entry name" value="PRK00389.1"/>
    <property type="match status" value="1"/>
</dbReference>
<dbReference type="InterPro" id="IPR006222">
    <property type="entry name" value="GCVT_N"/>
</dbReference>
<feature type="domain" description="GCVT N-terminal" evidence="7">
    <location>
        <begin position="12"/>
        <end position="265"/>
    </location>
</feature>
<dbReference type="InterPro" id="IPR006223">
    <property type="entry name" value="GcvT"/>
</dbReference>
<evidence type="ECO:0000259" key="7">
    <source>
        <dbReference type="Pfam" id="PF01571"/>
    </source>
</evidence>
<reference evidence="9" key="1">
    <citation type="submission" date="2020-05" db="EMBL/GenBank/DDBJ databases">
        <authorList>
            <person name="Chiriac C."/>
            <person name="Salcher M."/>
            <person name="Ghai R."/>
            <person name="Kavagutti S V."/>
        </authorList>
    </citation>
    <scope>NUCLEOTIDE SEQUENCE</scope>
</reference>
<dbReference type="Pfam" id="PF01571">
    <property type="entry name" value="GCV_T"/>
    <property type="match status" value="1"/>
</dbReference>
<proteinExistence type="inferred from homology"/>
<dbReference type="GO" id="GO:0005829">
    <property type="term" value="C:cytosol"/>
    <property type="evidence" value="ECO:0007669"/>
    <property type="project" value="TreeGrafter"/>
</dbReference>
<dbReference type="AlphaFoldDB" id="A0A6J7JAL1"/>
<dbReference type="Gene3D" id="3.30.1360.120">
    <property type="entry name" value="Probable tRNA modification gtpase trme, domain 1"/>
    <property type="match status" value="1"/>
</dbReference>
<evidence type="ECO:0000259" key="8">
    <source>
        <dbReference type="Pfam" id="PF08669"/>
    </source>
</evidence>
<dbReference type="SUPFAM" id="SSF103025">
    <property type="entry name" value="Folate-binding domain"/>
    <property type="match status" value="1"/>
</dbReference>
<dbReference type="SUPFAM" id="SSF101790">
    <property type="entry name" value="Aminomethyltransferase beta-barrel domain"/>
    <property type="match status" value="1"/>
</dbReference>
<evidence type="ECO:0000256" key="6">
    <source>
        <dbReference type="ARBA" id="ARBA00047665"/>
    </source>
</evidence>
<evidence type="ECO:0000256" key="3">
    <source>
        <dbReference type="ARBA" id="ARBA00022576"/>
    </source>
</evidence>
<dbReference type="InterPro" id="IPR013977">
    <property type="entry name" value="GcvT_C"/>
</dbReference>
<dbReference type="PIRSF" id="PIRSF006487">
    <property type="entry name" value="GcvT"/>
    <property type="match status" value="1"/>
</dbReference>
<dbReference type="EMBL" id="CAFBNL010000001">
    <property type="protein sequence ID" value="CAB4939861.1"/>
    <property type="molecule type" value="Genomic_DNA"/>
</dbReference>
<organism evidence="9">
    <name type="scientific">freshwater metagenome</name>
    <dbReference type="NCBI Taxonomy" id="449393"/>
    <lineage>
        <taxon>unclassified sequences</taxon>
        <taxon>metagenomes</taxon>
        <taxon>ecological metagenomes</taxon>
    </lineage>
</organism>
<evidence type="ECO:0000256" key="1">
    <source>
        <dbReference type="ARBA" id="ARBA00008609"/>
    </source>
</evidence>
<name>A0A6J7JAL1_9ZZZZ</name>
<keyword evidence="3" id="KW-0032">Aminotransferase</keyword>
<dbReference type="GO" id="GO:0004047">
    <property type="term" value="F:aminomethyltransferase activity"/>
    <property type="evidence" value="ECO:0007669"/>
    <property type="project" value="UniProtKB-EC"/>
</dbReference>
<protein>
    <recommendedName>
        <fullName evidence="2">aminomethyltransferase</fullName>
        <ecNumber evidence="2">2.1.2.10</ecNumber>
    </recommendedName>
    <alternativeName>
        <fullName evidence="5">Glycine cleavage system T protein</fullName>
    </alternativeName>
</protein>
<dbReference type="EC" id="2.1.2.10" evidence="2"/>
<dbReference type="GO" id="GO:0006546">
    <property type="term" value="P:glycine catabolic process"/>
    <property type="evidence" value="ECO:0007669"/>
    <property type="project" value="InterPro"/>
</dbReference>
<dbReference type="InterPro" id="IPR029043">
    <property type="entry name" value="GcvT/YgfZ_C"/>
</dbReference>
<dbReference type="GO" id="GO:0008483">
    <property type="term" value="F:transaminase activity"/>
    <property type="evidence" value="ECO:0007669"/>
    <property type="project" value="UniProtKB-KW"/>
</dbReference>
<comment type="similarity">
    <text evidence="1">Belongs to the GcvT family.</text>
</comment>
<dbReference type="PANTHER" id="PTHR43757:SF2">
    <property type="entry name" value="AMINOMETHYLTRANSFERASE, MITOCHONDRIAL"/>
    <property type="match status" value="1"/>
</dbReference>
<dbReference type="GO" id="GO:0005960">
    <property type="term" value="C:glycine cleavage complex"/>
    <property type="evidence" value="ECO:0007669"/>
    <property type="project" value="InterPro"/>
</dbReference>
<dbReference type="NCBIfam" id="TIGR00528">
    <property type="entry name" value="gcvT"/>
    <property type="match status" value="1"/>
</dbReference>
<gene>
    <name evidence="9" type="ORF">UFOPK3789_00003</name>
</gene>
<dbReference type="PANTHER" id="PTHR43757">
    <property type="entry name" value="AMINOMETHYLTRANSFERASE"/>
    <property type="match status" value="1"/>
</dbReference>
<evidence type="ECO:0000256" key="4">
    <source>
        <dbReference type="ARBA" id="ARBA00022679"/>
    </source>
</evidence>
<evidence type="ECO:0000256" key="2">
    <source>
        <dbReference type="ARBA" id="ARBA00012616"/>
    </source>
</evidence>
<evidence type="ECO:0000256" key="5">
    <source>
        <dbReference type="ARBA" id="ARBA00031395"/>
    </source>
</evidence>
<dbReference type="InterPro" id="IPR027266">
    <property type="entry name" value="TrmE/GcvT-like"/>
</dbReference>
<accession>A0A6J7JAL1</accession>
<feature type="domain" description="Aminomethyltransferase C-terminal" evidence="8">
    <location>
        <begin position="285"/>
        <end position="361"/>
    </location>
</feature>
<evidence type="ECO:0000313" key="9">
    <source>
        <dbReference type="EMBL" id="CAB4939861.1"/>
    </source>
</evidence>
<keyword evidence="4" id="KW-0808">Transferase</keyword>
<comment type="catalytic activity">
    <reaction evidence="6">
        <text>N(6)-[(R)-S(8)-aminomethyldihydrolipoyl]-L-lysyl-[protein] + (6S)-5,6,7,8-tetrahydrofolate = N(6)-[(R)-dihydrolipoyl]-L-lysyl-[protein] + (6R)-5,10-methylene-5,6,7,8-tetrahydrofolate + NH4(+)</text>
        <dbReference type="Rhea" id="RHEA:16945"/>
        <dbReference type="Rhea" id="RHEA-COMP:10475"/>
        <dbReference type="Rhea" id="RHEA-COMP:10492"/>
        <dbReference type="ChEBI" id="CHEBI:15636"/>
        <dbReference type="ChEBI" id="CHEBI:28938"/>
        <dbReference type="ChEBI" id="CHEBI:57453"/>
        <dbReference type="ChEBI" id="CHEBI:83100"/>
        <dbReference type="ChEBI" id="CHEBI:83143"/>
        <dbReference type="EC" id="2.1.2.10"/>
    </reaction>
</comment>
<dbReference type="InterPro" id="IPR028896">
    <property type="entry name" value="GcvT/YgfZ/DmdA"/>
</dbReference>